<dbReference type="AlphaFoldDB" id="A0A6I6HQY7"/>
<proteinExistence type="predicted"/>
<dbReference type="OrthoDB" id="5432576at2"/>
<reference evidence="1 2" key="1">
    <citation type="submission" date="2019-12" db="EMBL/GenBank/DDBJ databases">
        <title>Hybrid Genome Assemblies of two High G+C Isolates from Undergraduate Microbiology Courses.</title>
        <authorList>
            <person name="Ne Ville C.J."/>
            <person name="Enright D."/>
            <person name="Hernandez I."/>
            <person name="Dodsworth J."/>
            <person name="Orwin P.M."/>
        </authorList>
    </citation>
    <scope>NUCLEOTIDE SEQUENCE [LARGE SCALE GENOMIC DNA]</scope>
    <source>
        <strain evidence="1 2">CSUSB</strain>
    </source>
</reference>
<evidence type="ECO:0000313" key="2">
    <source>
        <dbReference type="Proteomes" id="UP000425817"/>
    </source>
</evidence>
<dbReference type="Proteomes" id="UP000425817">
    <property type="component" value="Chromosome"/>
</dbReference>
<accession>A0A6I6HQY7</accession>
<organism evidence="1 2">
    <name type="scientific">Variovorax paradoxus</name>
    <dbReference type="NCBI Taxonomy" id="34073"/>
    <lineage>
        <taxon>Bacteria</taxon>
        <taxon>Pseudomonadati</taxon>
        <taxon>Pseudomonadota</taxon>
        <taxon>Betaproteobacteria</taxon>
        <taxon>Burkholderiales</taxon>
        <taxon>Comamonadaceae</taxon>
        <taxon>Variovorax</taxon>
    </lineage>
</organism>
<sequence length="114" mass="12200">MVWADEFNWSPVEKSAEYSVTGALLIDAATKLAGRPLTLQGTSDAGWIDRGVLKALRALAAADAVGVHVLTLADGRIFNVQFAPGEPIEATPLARPELPPDSYPYIATLRLIEV</sequence>
<protein>
    <submittedName>
        <fullName evidence="1">Uncharacterized protein</fullName>
    </submittedName>
</protein>
<gene>
    <name evidence="1" type="ORF">GOQ09_15705</name>
</gene>
<dbReference type="EMBL" id="CP046622">
    <property type="protein sequence ID" value="QGW85032.1"/>
    <property type="molecule type" value="Genomic_DNA"/>
</dbReference>
<name>A0A6I6HQY7_VARPD</name>
<evidence type="ECO:0000313" key="1">
    <source>
        <dbReference type="EMBL" id="QGW85032.1"/>
    </source>
</evidence>